<dbReference type="InterPro" id="IPR029069">
    <property type="entry name" value="HotDog_dom_sf"/>
</dbReference>
<comment type="caution">
    <text evidence="1">The sequence shown here is derived from an EMBL/GenBank/DDBJ whole genome shotgun (WGS) entry which is preliminary data.</text>
</comment>
<protein>
    <submittedName>
        <fullName evidence="1">Uncharacterized protein</fullName>
    </submittedName>
</protein>
<organism evidence="1 2">
    <name type="scientific">Actinoplanes digitatis</name>
    <dbReference type="NCBI Taxonomy" id="1868"/>
    <lineage>
        <taxon>Bacteria</taxon>
        <taxon>Bacillati</taxon>
        <taxon>Actinomycetota</taxon>
        <taxon>Actinomycetes</taxon>
        <taxon>Micromonosporales</taxon>
        <taxon>Micromonosporaceae</taxon>
        <taxon>Actinoplanes</taxon>
    </lineage>
</organism>
<dbReference type="Gene3D" id="3.10.129.10">
    <property type="entry name" value="Hotdog Thioesterase"/>
    <property type="match status" value="1"/>
</dbReference>
<dbReference type="Proteomes" id="UP000578112">
    <property type="component" value="Unassembled WGS sequence"/>
</dbReference>
<accession>A0A7W7HSN2</accession>
<dbReference type="AlphaFoldDB" id="A0A7W7HSN2"/>
<dbReference type="SUPFAM" id="SSF54637">
    <property type="entry name" value="Thioesterase/thiol ester dehydrase-isomerase"/>
    <property type="match status" value="1"/>
</dbReference>
<dbReference type="EMBL" id="JACHNH010000001">
    <property type="protein sequence ID" value="MBB4760077.1"/>
    <property type="molecule type" value="Genomic_DNA"/>
</dbReference>
<evidence type="ECO:0000313" key="1">
    <source>
        <dbReference type="EMBL" id="MBB4760077.1"/>
    </source>
</evidence>
<reference evidence="1 2" key="1">
    <citation type="submission" date="2020-08" db="EMBL/GenBank/DDBJ databases">
        <title>Sequencing the genomes of 1000 actinobacteria strains.</title>
        <authorList>
            <person name="Klenk H.-P."/>
        </authorList>
    </citation>
    <scope>NUCLEOTIDE SEQUENCE [LARGE SCALE GENOMIC DNA]</scope>
    <source>
        <strain evidence="1 2">DSM 43149</strain>
    </source>
</reference>
<keyword evidence="2" id="KW-1185">Reference proteome</keyword>
<evidence type="ECO:0000313" key="2">
    <source>
        <dbReference type="Proteomes" id="UP000578112"/>
    </source>
</evidence>
<dbReference type="RefSeq" id="WP_184989622.1">
    <property type="nucleotide sequence ID" value="NZ_BOMK01000043.1"/>
</dbReference>
<sequence length="220" mass="22148">MQIASRYNGPPTSGNGGWSAGAFAVASGAGADGRAFEVTLRVPPPLETTLTVADGKVAAPDGTLVAEVAPVADAGSGVAPVSLEQARAATAGYPGFADHPFPTCFVCGPENPDGLRIFAGPLPDGRMAAPWVVPPDVRVETLWAALDCPGGWSALRTGQVYVLGRIAVAVDSLPAAGSTCVVVGAAVSVQGRKALVDSSVYAPGGERIATARATWIALTR</sequence>
<name>A0A7W7HSN2_9ACTN</name>
<gene>
    <name evidence="1" type="ORF">BJ971_000633</name>
</gene>
<proteinExistence type="predicted"/>